<dbReference type="InterPro" id="IPR018152">
    <property type="entry name" value="SOD_Cu/Zn_BS"/>
</dbReference>
<name>A0AAW0XMX8_CHEQU</name>
<dbReference type="PROSITE" id="PS00332">
    <property type="entry name" value="SOD_CU_ZN_2"/>
    <property type="match status" value="1"/>
</dbReference>
<dbReference type="PRINTS" id="PR00068">
    <property type="entry name" value="CUZNDISMTASE"/>
</dbReference>
<evidence type="ECO:0000313" key="15">
    <source>
        <dbReference type="Proteomes" id="UP001445076"/>
    </source>
</evidence>
<dbReference type="SUPFAM" id="SSF49329">
    <property type="entry name" value="Cu,Zn superoxide dismutase-like"/>
    <property type="match status" value="1"/>
</dbReference>
<dbReference type="InterPro" id="IPR001424">
    <property type="entry name" value="SOD_Cu_Zn_dom"/>
</dbReference>
<dbReference type="AlphaFoldDB" id="A0AAW0XMX8"/>
<dbReference type="EMBL" id="JARKIK010000033">
    <property type="protein sequence ID" value="KAK8740586.1"/>
    <property type="molecule type" value="Genomic_DNA"/>
</dbReference>
<comment type="caution">
    <text evidence="14">The sequence shown here is derived from an EMBL/GenBank/DDBJ whole genome shotgun (WGS) entry which is preliminary data.</text>
</comment>
<keyword evidence="8" id="KW-0560">Oxidoreductase</keyword>
<dbReference type="GO" id="GO:0004784">
    <property type="term" value="F:superoxide dismutase activity"/>
    <property type="evidence" value="ECO:0007669"/>
    <property type="project" value="UniProtKB-EC"/>
</dbReference>
<evidence type="ECO:0000256" key="3">
    <source>
        <dbReference type="ARBA" id="ARBA00010457"/>
    </source>
</evidence>
<dbReference type="PROSITE" id="PS00087">
    <property type="entry name" value="SOD_CU_ZN_1"/>
    <property type="match status" value="1"/>
</dbReference>
<feature type="non-terminal residue" evidence="14">
    <location>
        <position position="1"/>
    </location>
</feature>
<accession>A0AAW0XMX8</accession>
<keyword evidence="15" id="KW-1185">Reference proteome</keyword>
<keyword evidence="12" id="KW-0732">Signal</keyword>
<proteinExistence type="inferred from homology"/>
<dbReference type="Proteomes" id="UP001445076">
    <property type="component" value="Unassembled WGS sequence"/>
</dbReference>
<reference evidence="14 15" key="1">
    <citation type="journal article" date="2024" name="BMC Genomics">
        <title>Genome assembly of redclaw crayfish (Cherax quadricarinatus) provides insights into its immune adaptation and hypoxia tolerance.</title>
        <authorList>
            <person name="Liu Z."/>
            <person name="Zheng J."/>
            <person name="Li H."/>
            <person name="Fang K."/>
            <person name="Wang S."/>
            <person name="He J."/>
            <person name="Zhou D."/>
            <person name="Weng S."/>
            <person name="Chi M."/>
            <person name="Gu Z."/>
            <person name="He J."/>
            <person name="Li F."/>
            <person name="Wang M."/>
        </authorList>
    </citation>
    <scope>NUCLEOTIDE SEQUENCE [LARGE SCALE GENOMIC DNA]</scope>
    <source>
        <strain evidence="14">ZL_2023a</strain>
    </source>
</reference>
<keyword evidence="6" id="KW-0862">Zinc</keyword>
<keyword evidence="10" id="KW-1015">Disulfide bond</keyword>
<evidence type="ECO:0000256" key="12">
    <source>
        <dbReference type="SAM" id="SignalP"/>
    </source>
</evidence>
<dbReference type="PANTHER" id="PTHR10003">
    <property type="entry name" value="SUPEROXIDE DISMUTASE CU-ZN -RELATED"/>
    <property type="match status" value="1"/>
</dbReference>
<sequence>SDADSTNIMLTPLLVLCMVSVGVWATTAIREERQVVLDNSYPTVLYINTALDSASANTRADTSNVIHVNLYPPNQKPAEPRRAVVVLRGEAEGTLVLTQEDPPAGVTRIEGSISNLTSGLHGFHIHQFGDLSGGCGTAGGHYNPFGKQHGAPENFNRHLGDLGNIVADESGVAFVNITDPLVALTGLRTVVGRAVVVHAGADDLGKGGNEESLKTGNAGGRVACGVIGFA</sequence>
<evidence type="ECO:0000256" key="5">
    <source>
        <dbReference type="ARBA" id="ARBA00022723"/>
    </source>
</evidence>
<comment type="cofactor">
    <cofactor evidence="1">
        <name>Cu cation</name>
        <dbReference type="ChEBI" id="CHEBI:23378"/>
    </cofactor>
</comment>
<keyword evidence="9" id="KW-0186">Copper</keyword>
<evidence type="ECO:0000256" key="9">
    <source>
        <dbReference type="ARBA" id="ARBA00023008"/>
    </source>
</evidence>
<protein>
    <recommendedName>
        <fullName evidence="4">superoxide dismutase</fullName>
        <ecNumber evidence="4">1.15.1.1</ecNumber>
    </recommendedName>
</protein>
<dbReference type="Pfam" id="PF00080">
    <property type="entry name" value="Sod_Cu"/>
    <property type="match status" value="1"/>
</dbReference>
<keyword evidence="5" id="KW-0479">Metal-binding</keyword>
<feature type="signal peptide" evidence="12">
    <location>
        <begin position="1"/>
        <end position="25"/>
    </location>
</feature>
<dbReference type="CDD" id="cd00305">
    <property type="entry name" value="Cu-Zn_Superoxide_Dismutase"/>
    <property type="match status" value="1"/>
</dbReference>
<dbReference type="FunFam" id="2.60.40.200:FF:000003">
    <property type="entry name" value="Superoxide dismutase [Cu-Zn], chloroplastic"/>
    <property type="match status" value="1"/>
</dbReference>
<evidence type="ECO:0000256" key="4">
    <source>
        <dbReference type="ARBA" id="ARBA00012682"/>
    </source>
</evidence>
<evidence type="ECO:0000256" key="11">
    <source>
        <dbReference type="ARBA" id="ARBA00049204"/>
    </source>
</evidence>
<dbReference type="InterPro" id="IPR024134">
    <property type="entry name" value="SOD_Cu/Zn_/chaperone"/>
</dbReference>
<evidence type="ECO:0000256" key="8">
    <source>
        <dbReference type="ARBA" id="ARBA00023002"/>
    </source>
</evidence>
<keyword evidence="7" id="KW-0049">Antioxidant</keyword>
<feature type="chain" id="PRO_5043900843" description="superoxide dismutase" evidence="12">
    <location>
        <begin position="26"/>
        <end position="230"/>
    </location>
</feature>
<comment type="similarity">
    <text evidence="3">Belongs to the Cu-Zn superoxide dismutase family.</text>
</comment>
<evidence type="ECO:0000256" key="2">
    <source>
        <dbReference type="ARBA" id="ARBA00001947"/>
    </source>
</evidence>
<dbReference type="InterPro" id="IPR036423">
    <property type="entry name" value="SOD-like_Cu/Zn_dom_sf"/>
</dbReference>
<evidence type="ECO:0000256" key="10">
    <source>
        <dbReference type="ARBA" id="ARBA00023157"/>
    </source>
</evidence>
<evidence type="ECO:0000259" key="13">
    <source>
        <dbReference type="Pfam" id="PF00080"/>
    </source>
</evidence>
<dbReference type="GO" id="GO:0005507">
    <property type="term" value="F:copper ion binding"/>
    <property type="evidence" value="ECO:0007669"/>
    <property type="project" value="InterPro"/>
</dbReference>
<dbReference type="EC" id="1.15.1.1" evidence="4"/>
<evidence type="ECO:0000313" key="14">
    <source>
        <dbReference type="EMBL" id="KAK8740586.1"/>
    </source>
</evidence>
<evidence type="ECO:0000256" key="7">
    <source>
        <dbReference type="ARBA" id="ARBA00022862"/>
    </source>
</evidence>
<comment type="cofactor">
    <cofactor evidence="2">
        <name>Zn(2+)</name>
        <dbReference type="ChEBI" id="CHEBI:29105"/>
    </cofactor>
</comment>
<evidence type="ECO:0000256" key="6">
    <source>
        <dbReference type="ARBA" id="ARBA00022833"/>
    </source>
</evidence>
<comment type="catalytic activity">
    <reaction evidence="11">
        <text>2 superoxide + 2 H(+) = H2O2 + O2</text>
        <dbReference type="Rhea" id="RHEA:20696"/>
        <dbReference type="ChEBI" id="CHEBI:15378"/>
        <dbReference type="ChEBI" id="CHEBI:15379"/>
        <dbReference type="ChEBI" id="CHEBI:16240"/>
        <dbReference type="ChEBI" id="CHEBI:18421"/>
        <dbReference type="EC" id="1.15.1.1"/>
    </reaction>
</comment>
<dbReference type="Gene3D" id="2.60.40.200">
    <property type="entry name" value="Superoxide dismutase, copper/zinc binding domain"/>
    <property type="match status" value="1"/>
</dbReference>
<evidence type="ECO:0000256" key="1">
    <source>
        <dbReference type="ARBA" id="ARBA00001935"/>
    </source>
</evidence>
<organism evidence="14 15">
    <name type="scientific">Cherax quadricarinatus</name>
    <name type="common">Australian red claw crayfish</name>
    <dbReference type="NCBI Taxonomy" id="27406"/>
    <lineage>
        <taxon>Eukaryota</taxon>
        <taxon>Metazoa</taxon>
        <taxon>Ecdysozoa</taxon>
        <taxon>Arthropoda</taxon>
        <taxon>Crustacea</taxon>
        <taxon>Multicrustacea</taxon>
        <taxon>Malacostraca</taxon>
        <taxon>Eumalacostraca</taxon>
        <taxon>Eucarida</taxon>
        <taxon>Decapoda</taxon>
        <taxon>Pleocyemata</taxon>
        <taxon>Astacidea</taxon>
        <taxon>Parastacoidea</taxon>
        <taxon>Parastacidae</taxon>
        <taxon>Cherax</taxon>
    </lineage>
</organism>
<gene>
    <name evidence="14" type="ORF">OTU49_002983</name>
</gene>
<feature type="domain" description="Superoxide dismutase copper/zinc binding" evidence="13">
    <location>
        <begin position="92"/>
        <end position="227"/>
    </location>
</feature>